<reference evidence="7 8" key="1">
    <citation type="journal article" date="2014" name="BMC Genomics">
        <title>Comparative genome sequencing reveals chemotype-specific gene clusters in the toxigenic black mold Stachybotrys.</title>
        <authorList>
            <person name="Semeiks J."/>
            <person name="Borek D."/>
            <person name="Otwinowski Z."/>
            <person name="Grishin N.V."/>
        </authorList>
    </citation>
    <scope>NUCLEOTIDE SEQUENCE [LARGE SCALE GENOMIC DNA]</scope>
    <source>
        <strain evidence="8">CBS 109288 / IBT 7711</strain>
    </source>
</reference>
<dbReference type="OrthoDB" id="10006023at2759"/>
<dbReference type="SUPFAM" id="SSF52518">
    <property type="entry name" value="Thiamin diphosphate-binding fold (THDP-binding)"/>
    <property type="match status" value="2"/>
</dbReference>
<dbReference type="InterPro" id="IPR029061">
    <property type="entry name" value="THDP-binding"/>
</dbReference>
<evidence type="ECO:0000313" key="8">
    <source>
        <dbReference type="Proteomes" id="UP000028045"/>
    </source>
</evidence>
<dbReference type="CDD" id="cd07035">
    <property type="entry name" value="TPP_PYR_POX_like"/>
    <property type="match status" value="1"/>
</dbReference>
<accession>A0A084BAA4</accession>
<dbReference type="InterPro" id="IPR029035">
    <property type="entry name" value="DHS-like_NAD/FAD-binding_dom"/>
</dbReference>
<feature type="domain" description="Thiamine pyrophosphate enzyme N-terminal TPP-binding" evidence="6">
    <location>
        <begin position="5"/>
        <end position="116"/>
    </location>
</feature>
<dbReference type="GO" id="GO:0005948">
    <property type="term" value="C:acetolactate synthase complex"/>
    <property type="evidence" value="ECO:0007669"/>
    <property type="project" value="TreeGrafter"/>
</dbReference>
<dbReference type="InterPro" id="IPR011766">
    <property type="entry name" value="TPP_enzyme_TPP-bd"/>
</dbReference>
<evidence type="ECO:0000259" key="5">
    <source>
        <dbReference type="Pfam" id="PF02775"/>
    </source>
</evidence>
<protein>
    <submittedName>
        <fullName evidence="7">Uncharacterized protein</fullName>
    </submittedName>
</protein>
<dbReference type="GO" id="GO:0050660">
    <property type="term" value="F:flavin adenine dinucleotide binding"/>
    <property type="evidence" value="ECO:0007669"/>
    <property type="project" value="TreeGrafter"/>
</dbReference>
<organism evidence="7 8">
    <name type="scientific">Stachybotrys chartarum (strain CBS 109288 / IBT 7711)</name>
    <name type="common">Toxic black mold</name>
    <name type="synonym">Stilbospora chartarum</name>
    <dbReference type="NCBI Taxonomy" id="1280523"/>
    <lineage>
        <taxon>Eukaryota</taxon>
        <taxon>Fungi</taxon>
        <taxon>Dikarya</taxon>
        <taxon>Ascomycota</taxon>
        <taxon>Pezizomycotina</taxon>
        <taxon>Sordariomycetes</taxon>
        <taxon>Hypocreomycetidae</taxon>
        <taxon>Hypocreales</taxon>
        <taxon>Stachybotryaceae</taxon>
        <taxon>Stachybotrys</taxon>
    </lineage>
</organism>
<comment type="similarity">
    <text evidence="1 3">Belongs to the TPP enzyme family.</text>
</comment>
<dbReference type="GO" id="GO:0000287">
    <property type="term" value="F:magnesium ion binding"/>
    <property type="evidence" value="ECO:0007669"/>
    <property type="project" value="InterPro"/>
</dbReference>
<name>A0A084BAA4_STACB</name>
<dbReference type="InterPro" id="IPR012001">
    <property type="entry name" value="Thiamin_PyroP_enz_TPP-bd_dom"/>
</dbReference>
<keyword evidence="2 3" id="KW-0786">Thiamine pyrophosphate</keyword>
<evidence type="ECO:0000256" key="3">
    <source>
        <dbReference type="RuleBase" id="RU362132"/>
    </source>
</evidence>
<dbReference type="InterPro" id="IPR012000">
    <property type="entry name" value="Thiamin_PyroP_enz_cen_dom"/>
</dbReference>
<dbReference type="AlphaFoldDB" id="A0A084BAA4"/>
<dbReference type="Gene3D" id="3.40.50.1220">
    <property type="entry name" value="TPP-binding domain"/>
    <property type="match status" value="1"/>
</dbReference>
<feature type="domain" description="Thiamine pyrophosphate enzyme TPP-binding" evidence="5">
    <location>
        <begin position="383"/>
        <end position="526"/>
    </location>
</feature>
<dbReference type="GO" id="GO:0009099">
    <property type="term" value="P:L-valine biosynthetic process"/>
    <property type="evidence" value="ECO:0007669"/>
    <property type="project" value="TreeGrafter"/>
</dbReference>
<keyword evidence="8" id="KW-1185">Reference proteome</keyword>
<dbReference type="GO" id="GO:0003984">
    <property type="term" value="F:acetolactate synthase activity"/>
    <property type="evidence" value="ECO:0007669"/>
    <property type="project" value="TreeGrafter"/>
</dbReference>
<dbReference type="Pfam" id="PF02776">
    <property type="entry name" value="TPP_enzyme_N"/>
    <property type="match status" value="1"/>
</dbReference>
<gene>
    <name evidence="7" type="ORF">S7711_04516</name>
</gene>
<dbReference type="EMBL" id="KL647570">
    <property type="protein sequence ID" value="KEY74483.1"/>
    <property type="molecule type" value="Genomic_DNA"/>
</dbReference>
<dbReference type="CDD" id="cd00568">
    <property type="entry name" value="TPP_enzymes"/>
    <property type="match status" value="1"/>
</dbReference>
<sequence length="551" mass="59625">MTSFAEEVTNSLVAAGCDKAFGLSGGYLSAIWKALDQSEISVYHFRHETGAVFAAMEHSLHTDKITVVFATCGPGITNSITGLKTARADGARVVFISALTTEDSRGKRSIQETTPDDVERLAGTSINYPLTQSIVVRSLKDLQKLKQELAALSKCPTGGVIGVFFAPEVQKWIVPRSEPLPDSNGAKPEGEENISGYADHLETRLRSGNFILWVGYGALHSAEMVLQLAERFNTPVISTPRGKGIFPENHPLYRGVTGLGSTLGASIIESTPHGVIVLGTRLAEFSSFHIQAAWTETEMICVSLDPDEMRRNVPPNALILEADVNKLLKYMTTGLPQVSRSQHPLPAILWKNSAQPDRIHPQTVMSVVQEIVINQHNLPVFADIGNSLCWATHHLRFIHPRKYRVSVNNAAMGHACCGVVGIGSSGTMAVAIVGDGSLLMQSEVSSAVQYGMPVVWLVMNDARYNMCYQGPRAWGHVAPCCDIPEVDFALYAAALGCQGWTARSGEQLRQALHGALASQKPTVVDMKIDPDAFAPSEGRAKSLQSMKPDTI</sequence>
<dbReference type="PANTHER" id="PTHR18968">
    <property type="entry name" value="THIAMINE PYROPHOSPHATE ENZYMES"/>
    <property type="match status" value="1"/>
</dbReference>
<evidence type="ECO:0000256" key="1">
    <source>
        <dbReference type="ARBA" id="ARBA00007812"/>
    </source>
</evidence>
<dbReference type="GO" id="GO:0009097">
    <property type="term" value="P:isoleucine biosynthetic process"/>
    <property type="evidence" value="ECO:0007669"/>
    <property type="project" value="TreeGrafter"/>
</dbReference>
<proteinExistence type="inferred from homology"/>
<dbReference type="Gene3D" id="3.40.50.970">
    <property type="match status" value="2"/>
</dbReference>
<dbReference type="Proteomes" id="UP000028045">
    <property type="component" value="Unassembled WGS sequence"/>
</dbReference>
<evidence type="ECO:0000259" key="4">
    <source>
        <dbReference type="Pfam" id="PF00205"/>
    </source>
</evidence>
<dbReference type="GO" id="GO:0030976">
    <property type="term" value="F:thiamine pyrophosphate binding"/>
    <property type="evidence" value="ECO:0007669"/>
    <property type="project" value="InterPro"/>
</dbReference>
<dbReference type="Pfam" id="PF02775">
    <property type="entry name" value="TPP_enzyme_C"/>
    <property type="match status" value="1"/>
</dbReference>
<feature type="domain" description="Thiamine pyrophosphate enzyme central" evidence="4">
    <location>
        <begin position="211"/>
        <end position="329"/>
    </location>
</feature>
<evidence type="ECO:0000259" key="6">
    <source>
        <dbReference type="Pfam" id="PF02776"/>
    </source>
</evidence>
<dbReference type="HOGENOM" id="CLU_013748_3_1_1"/>
<evidence type="ECO:0000256" key="2">
    <source>
        <dbReference type="ARBA" id="ARBA00023052"/>
    </source>
</evidence>
<dbReference type="PANTHER" id="PTHR18968:SF167">
    <property type="entry name" value="ACETOLACTATE SYNTHASE LARGE SUBUNIT ILVB2-RELATED"/>
    <property type="match status" value="1"/>
</dbReference>
<dbReference type="Pfam" id="PF00205">
    <property type="entry name" value="TPP_enzyme_M"/>
    <property type="match status" value="1"/>
</dbReference>
<dbReference type="InterPro" id="IPR045229">
    <property type="entry name" value="TPP_enz"/>
</dbReference>
<evidence type="ECO:0000313" key="7">
    <source>
        <dbReference type="EMBL" id="KEY74483.1"/>
    </source>
</evidence>
<dbReference type="SUPFAM" id="SSF52467">
    <property type="entry name" value="DHS-like NAD/FAD-binding domain"/>
    <property type="match status" value="1"/>
</dbReference>